<protein>
    <submittedName>
        <fullName evidence="2">Uncharacterized protein</fullName>
    </submittedName>
</protein>
<feature type="compositionally biased region" description="Low complexity" evidence="1">
    <location>
        <begin position="140"/>
        <end position="149"/>
    </location>
</feature>
<evidence type="ECO:0000313" key="2">
    <source>
        <dbReference type="EMBL" id="GFS23650.1"/>
    </source>
</evidence>
<reference evidence="2 3" key="1">
    <citation type="journal article" date="2021" name="Elife">
        <title>Chloroplast acquisition without the gene transfer in kleptoplastic sea slugs, Plakobranchus ocellatus.</title>
        <authorList>
            <person name="Maeda T."/>
            <person name="Takahashi S."/>
            <person name="Yoshida T."/>
            <person name="Shimamura S."/>
            <person name="Takaki Y."/>
            <person name="Nagai Y."/>
            <person name="Toyoda A."/>
            <person name="Suzuki Y."/>
            <person name="Arimoto A."/>
            <person name="Ishii H."/>
            <person name="Satoh N."/>
            <person name="Nishiyama T."/>
            <person name="Hasebe M."/>
            <person name="Maruyama T."/>
            <person name="Minagawa J."/>
            <person name="Obokata J."/>
            <person name="Shigenobu S."/>
        </authorList>
    </citation>
    <scope>NUCLEOTIDE SEQUENCE [LARGE SCALE GENOMIC DNA]</scope>
</reference>
<gene>
    <name evidence="2" type="ORF">ElyMa_001644900</name>
</gene>
<dbReference type="AlphaFoldDB" id="A0AAV4JMZ3"/>
<feature type="compositionally biased region" description="Polar residues" evidence="1">
    <location>
        <begin position="1"/>
        <end position="33"/>
    </location>
</feature>
<feature type="compositionally biased region" description="Basic and acidic residues" evidence="1">
    <location>
        <begin position="256"/>
        <end position="267"/>
    </location>
</feature>
<feature type="compositionally biased region" description="Polar residues" evidence="1">
    <location>
        <begin position="379"/>
        <end position="397"/>
    </location>
</feature>
<feature type="compositionally biased region" description="Low complexity" evidence="1">
    <location>
        <begin position="57"/>
        <end position="69"/>
    </location>
</feature>
<feature type="compositionally biased region" description="Low complexity" evidence="1">
    <location>
        <begin position="35"/>
        <end position="49"/>
    </location>
</feature>
<accession>A0AAV4JMZ3</accession>
<feature type="compositionally biased region" description="Low complexity" evidence="1">
    <location>
        <begin position="87"/>
        <end position="100"/>
    </location>
</feature>
<feature type="compositionally biased region" description="Polar residues" evidence="1">
    <location>
        <begin position="236"/>
        <end position="246"/>
    </location>
</feature>
<feature type="region of interest" description="Disordered" evidence="1">
    <location>
        <begin position="354"/>
        <end position="397"/>
    </location>
</feature>
<dbReference type="Proteomes" id="UP000762676">
    <property type="component" value="Unassembled WGS sequence"/>
</dbReference>
<proteinExistence type="predicted"/>
<feature type="compositionally biased region" description="Basic and acidic residues" evidence="1">
    <location>
        <begin position="367"/>
        <end position="378"/>
    </location>
</feature>
<evidence type="ECO:0000256" key="1">
    <source>
        <dbReference type="SAM" id="MobiDB-lite"/>
    </source>
</evidence>
<evidence type="ECO:0000313" key="3">
    <source>
        <dbReference type="Proteomes" id="UP000762676"/>
    </source>
</evidence>
<feature type="compositionally biased region" description="Basic and acidic residues" evidence="1">
    <location>
        <begin position="177"/>
        <end position="200"/>
    </location>
</feature>
<sequence length="456" mass="49252">MSLSYRATGRPSWSSTGYGTSSASLSHSRLGTASGSGLSSRAFSSSGNGRLDHRGVAASSSASTLSSSAVRSGWRSDISRTGLYPATSSSSSSSSFSTSSRVSGGYVDTGLNRSSRDFTRGTLGPTSGSSDAGIPRRRSSASSALLSSADIGTGEYSRSVRRHSARVDPGVSANAHQIKEAGVHLDREETEETQLKESAIRRSSLRKQSSSFRHGRETFRPEDRPSDLKDKDRSNEQTGVETTQRHSATASSASEEMSKPTEKDRASVHNSIDQSLQIEDCLDAPMVGKPKRIQRASFRERRQSQASTGPEVEIFQEPREKTKDSEIETHIVGVDHLSCSFDSKLAPYVKDCDEVSNVSSTPRPSLRRPEEAKHRDAHSVQSKYTSDGSVADQTASEKTLKVRDHVEVVENDISRISSKPYSQSVVKEVANIGSRKSLASLSQGNPISVIGFLYYL</sequence>
<feature type="compositionally biased region" description="Basic and acidic residues" evidence="1">
    <location>
        <begin position="214"/>
        <end position="235"/>
    </location>
</feature>
<keyword evidence="3" id="KW-1185">Reference proteome</keyword>
<dbReference type="EMBL" id="BMAT01003328">
    <property type="protein sequence ID" value="GFS23650.1"/>
    <property type="molecule type" value="Genomic_DNA"/>
</dbReference>
<organism evidence="2 3">
    <name type="scientific">Elysia marginata</name>
    <dbReference type="NCBI Taxonomy" id="1093978"/>
    <lineage>
        <taxon>Eukaryota</taxon>
        <taxon>Metazoa</taxon>
        <taxon>Spiralia</taxon>
        <taxon>Lophotrochozoa</taxon>
        <taxon>Mollusca</taxon>
        <taxon>Gastropoda</taxon>
        <taxon>Heterobranchia</taxon>
        <taxon>Euthyneura</taxon>
        <taxon>Panpulmonata</taxon>
        <taxon>Sacoglossa</taxon>
        <taxon>Placobranchoidea</taxon>
        <taxon>Plakobranchidae</taxon>
        <taxon>Elysia</taxon>
    </lineage>
</organism>
<feature type="region of interest" description="Disordered" evidence="1">
    <location>
        <begin position="1"/>
        <end position="272"/>
    </location>
</feature>
<comment type="caution">
    <text evidence="2">The sequence shown here is derived from an EMBL/GenBank/DDBJ whole genome shotgun (WGS) entry which is preliminary data.</text>
</comment>
<name>A0AAV4JMZ3_9GAST</name>